<dbReference type="Gene3D" id="3.40.50.2300">
    <property type="match status" value="1"/>
</dbReference>
<organism evidence="4 5">
    <name type="scientific">candidate division WOR-3 bacterium</name>
    <dbReference type="NCBI Taxonomy" id="2052148"/>
    <lineage>
        <taxon>Bacteria</taxon>
        <taxon>Bacteria division WOR-3</taxon>
    </lineage>
</organism>
<proteinExistence type="predicted"/>
<dbReference type="PROSITE" id="PS50110">
    <property type="entry name" value="RESPONSE_REGULATORY"/>
    <property type="match status" value="1"/>
</dbReference>
<evidence type="ECO:0000256" key="2">
    <source>
        <dbReference type="PROSITE-ProRule" id="PRU00169"/>
    </source>
</evidence>
<dbReference type="InterPro" id="IPR050595">
    <property type="entry name" value="Bact_response_regulator"/>
</dbReference>
<dbReference type="AlphaFoldDB" id="A0A9D5KCM9"/>
<comment type="caution">
    <text evidence="2">Lacks conserved residue(s) required for the propagation of feature annotation.</text>
</comment>
<name>A0A9D5KCM9_UNCW3</name>
<dbReference type="GO" id="GO:0000160">
    <property type="term" value="P:phosphorelay signal transduction system"/>
    <property type="evidence" value="ECO:0007669"/>
    <property type="project" value="InterPro"/>
</dbReference>
<dbReference type="SUPFAM" id="SSF52172">
    <property type="entry name" value="CheY-like"/>
    <property type="match status" value="1"/>
</dbReference>
<evidence type="ECO:0000313" key="4">
    <source>
        <dbReference type="EMBL" id="MBD3365650.1"/>
    </source>
</evidence>
<keyword evidence="1" id="KW-0597">Phosphoprotein</keyword>
<evidence type="ECO:0000256" key="1">
    <source>
        <dbReference type="ARBA" id="ARBA00022553"/>
    </source>
</evidence>
<dbReference type="InterPro" id="IPR011006">
    <property type="entry name" value="CheY-like_superfamily"/>
</dbReference>
<reference evidence="4" key="1">
    <citation type="submission" date="2019-11" db="EMBL/GenBank/DDBJ databases">
        <title>Microbial mats filling the niche in hypersaline microbial mats.</title>
        <authorList>
            <person name="Wong H.L."/>
            <person name="Macleod F.I."/>
            <person name="White R.A. III"/>
            <person name="Burns B.P."/>
        </authorList>
    </citation>
    <scope>NUCLEOTIDE SEQUENCE</scope>
    <source>
        <strain evidence="4">Bin_327</strain>
    </source>
</reference>
<dbReference type="PANTHER" id="PTHR44591:SF3">
    <property type="entry name" value="RESPONSE REGULATORY DOMAIN-CONTAINING PROTEIN"/>
    <property type="match status" value="1"/>
</dbReference>
<dbReference type="Pfam" id="PF00072">
    <property type="entry name" value="Response_reg"/>
    <property type="match status" value="1"/>
</dbReference>
<dbReference type="SMART" id="SM00448">
    <property type="entry name" value="REC"/>
    <property type="match status" value="1"/>
</dbReference>
<sequence>MMPEEFKILLVDEDPDLVKVLAIVLRRHGCTVKTALSGSEALRVFARQSFEVIIIELTMSGMSGIKLINRIRAIQPAQKIIAISVRPKRCRFWDSTRIPMPFEGGILDAPDIDCLKKPFKIKHLFELIDKIREPESECNEGIPDNTSRWRKIRMLLD</sequence>
<dbReference type="EMBL" id="WJKJ01000347">
    <property type="protein sequence ID" value="MBD3365650.1"/>
    <property type="molecule type" value="Genomic_DNA"/>
</dbReference>
<protein>
    <submittedName>
        <fullName evidence="4">Response regulator</fullName>
    </submittedName>
</protein>
<dbReference type="Proteomes" id="UP000630660">
    <property type="component" value="Unassembled WGS sequence"/>
</dbReference>
<gene>
    <name evidence="4" type="ORF">GF359_10595</name>
</gene>
<comment type="caution">
    <text evidence="4">The sequence shown here is derived from an EMBL/GenBank/DDBJ whole genome shotgun (WGS) entry which is preliminary data.</text>
</comment>
<evidence type="ECO:0000259" key="3">
    <source>
        <dbReference type="PROSITE" id="PS50110"/>
    </source>
</evidence>
<accession>A0A9D5KCM9</accession>
<dbReference type="InterPro" id="IPR001789">
    <property type="entry name" value="Sig_transdc_resp-reg_receiver"/>
</dbReference>
<dbReference type="PANTHER" id="PTHR44591">
    <property type="entry name" value="STRESS RESPONSE REGULATOR PROTEIN 1"/>
    <property type="match status" value="1"/>
</dbReference>
<feature type="domain" description="Response regulatory" evidence="3">
    <location>
        <begin position="7"/>
        <end position="132"/>
    </location>
</feature>
<evidence type="ECO:0000313" key="5">
    <source>
        <dbReference type="Proteomes" id="UP000630660"/>
    </source>
</evidence>